<protein>
    <submittedName>
        <fullName evidence="6">Uncharacterized protein</fullName>
    </submittedName>
</protein>
<keyword evidence="5" id="KW-0539">Nucleus</keyword>
<dbReference type="Proteomes" id="UP001190700">
    <property type="component" value="Unassembled WGS sequence"/>
</dbReference>
<dbReference type="PANTHER" id="PTHR13208">
    <property type="entry name" value="MEDIATOR OF RNA POLYMERASE II TRANSCRIPTION SUBUNIT 4"/>
    <property type="match status" value="1"/>
</dbReference>
<comment type="caution">
    <text evidence="6">The sequence shown here is derived from an EMBL/GenBank/DDBJ whole genome shotgun (WGS) entry which is preliminary data.</text>
</comment>
<dbReference type="PANTHER" id="PTHR13208:SF2">
    <property type="entry name" value="MEDIATOR OF RNA POLYMERASE II TRANSCRIPTION SUBUNIT 4"/>
    <property type="match status" value="1"/>
</dbReference>
<evidence type="ECO:0000256" key="4">
    <source>
        <dbReference type="ARBA" id="ARBA00023163"/>
    </source>
</evidence>
<comment type="similarity">
    <text evidence="2">Belongs to the Mediator complex subunit 4 family.</text>
</comment>
<dbReference type="GO" id="GO:0016592">
    <property type="term" value="C:mediator complex"/>
    <property type="evidence" value="ECO:0007669"/>
    <property type="project" value="InterPro"/>
</dbReference>
<gene>
    <name evidence="6" type="ORF">CYMTET_17284</name>
</gene>
<dbReference type="AlphaFoldDB" id="A0AAE0L7F1"/>
<proteinExistence type="inferred from homology"/>
<name>A0AAE0L7F1_9CHLO</name>
<dbReference type="GO" id="GO:0070847">
    <property type="term" value="C:core mediator complex"/>
    <property type="evidence" value="ECO:0007669"/>
    <property type="project" value="TreeGrafter"/>
</dbReference>
<evidence type="ECO:0000256" key="1">
    <source>
        <dbReference type="ARBA" id="ARBA00004123"/>
    </source>
</evidence>
<keyword evidence="7" id="KW-1185">Reference proteome</keyword>
<dbReference type="GO" id="GO:0003712">
    <property type="term" value="F:transcription coregulator activity"/>
    <property type="evidence" value="ECO:0007669"/>
    <property type="project" value="InterPro"/>
</dbReference>
<organism evidence="6 7">
    <name type="scientific">Cymbomonas tetramitiformis</name>
    <dbReference type="NCBI Taxonomy" id="36881"/>
    <lineage>
        <taxon>Eukaryota</taxon>
        <taxon>Viridiplantae</taxon>
        <taxon>Chlorophyta</taxon>
        <taxon>Pyramimonadophyceae</taxon>
        <taxon>Pyramimonadales</taxon>
        <taxon>Pyramimonadaceae</taxon>
        <taxon>Cymbomonas</taxon>
    </lineage>
</organism>
<sequence>MEAVAVTGTRKTALCDLASQLRTIDDHLQDFLDNHPDMKNPCETHLPLELVIGYAHKVSYTSFAPHNYNTGQPVKANPPAPQEEQFRASKLHEHAAKILQAEIDAENKAAEAQAKLIAAKKAEAQRVAAAAAKRKALVGGVPVALPPGMALPAGLVIPAMPAGWK</sequence>
<evidence type="ECO:0000256" key="5">
    <source>
        <dbReference type="ARBA" id="ARBA00023242"/>
    </source>
</evidence>
<keyword evidence="4" id="KW-0804">Transcription</keyword>
<evidence type="ECO:0000256" key="3">
    <source>
        <dbReference type="ARBA" id="ARBA00023015"/>
    </source>
</evidence>
<evidence type="ECO:0000313" key="7">
    <source>
        <dbReference type="Proteomes" id="UP001190700"/>
    </source>
</evidence>
<keyword evidence="3" id="KW-0805">Transcription regulation</keyword>
<feature type="non-terminal residue" evidence="6">
    <location>
        <position position="165"/>
    </location>
</feature>
<evidence type="ECO:0000313" key="6">
    <source>
        <dbReference type="EMBL" id="KAK3274534.1"/>
    </source>
</evidence>
<dbReference type="InterPro" id="IPR019258">
    <property type="entry name" value="Mediator_Med4"/>
</dbReference>
<dbReference type="GO" id="GO:0006357">
    <property type="term" value="P:regulation of transcription by RNA polymerase II"/>
    <property type="evidence" value="ECO:0007669"/>
    <property type="project" value="InterPro"/>
</dbReference>
<accession>A0AAE0L7F1</accession>
<evidence type="ECO:0000256" key="2">
    <source>
        <dbReference type="ARBA" id="ARBA00009626"/>
    </source>
</evidence>
<reference evidence="6 7" key="1">
    <citation type="journal article" date="2015" name="Genome Biol. Evol.">
        <title>Comparative Genomics of a Bacterivorous Green Alga Reveals Evolutionary Causalities and Consequences of Phago-Mixotrophic Mode of Nutrition.</title>
        <authorList>
            <person name="Burns J.A."/>
            <person name="Paasch A."/>
            <person name="Narechania A."/>
            <person name="Kim E."/>
        </authorList>
    </citation>
    <scope>NUCLEOTIDE SEQUENCE [LARGE SCALE GENOMIC DNA]</scope>
    <source>
        <strain evidence="6 7">PLY_AMNH</strain>
    </source>
</reference>
<dbReference type="EMBL" id="LGRX02007666">
    <property type="protein sequence ID" value="KAK3274534.1"/>
    <property type="molecule type" value="Genomic_DNA"/>
</dbReference>
<comment type="subcellular location">
    <subcellularLocation>
        <location evidence="1">Nucleus</location>
    </subcellularLocation>
</comment>